<proteinExistence type="predicted"/>
<name>A0A6S7K6K8_PARCT</name>
<protein>
    <submittedName>
        <fullName evidence="1">Uncharacterized protein</fullName>
    </submittedName>
</protein>
<dbReference type="EMBL" id="CACRXK020025071">
    <property type="protein sequence ID" value="CAB4039208.1"/>
    <property type="molecule type" value="Genomic_DNA"/>
</dbReference>
<reference evidence="1" key="1">
    <citation type="submission" date="2020-04" db="EMBL/GenBank/DDBJ databases">
        <authorList>
            <person name="Alioto T."/>
            <person name="Alioto T."/>
            <person name="Gomez Garrido J."/>
        </authorList>
    </citation>
    <scope>NUCLEOTIDE SEQUENCE</scope>
    <source>
        <strain evidence="1">A484AB</strain>
    </source>
</reference>
<gene>
    <name evidence="1" type="ORF">PACLA_8A042930</name>
</gene>
<dbReference type="AlphaFoldDB" id="A0A6S7K6K8"/>
<evidence type="ECO:0000313" key="1">
    <source>
        <dbReference type="EMBL" id="CAB4039208.1"/>
    </source>
</evidence>
<organism evidence="1 2">
    <name type="scientific">Paramuricea clavata</name>
    <name type="common">Red gorgonian</name>
    <name type="synonym">Violescent sea-whip</name>
    <dbReference type="NCBI Taxonomy" id="317549"/>
    <lineage>
        <taxon>Eukaryota</taxon>
        <taxon>Metazoa</taxon>
        <taxon>Cnidaria</taxon>
        <taxon>Anthozoa</taxon>
        <taxon>Octocorallia</taxon>
        <taxon>Malacalcyonacea</taxon>
        <taxon>Plexauridae</taxon>
        <taxon>Paramuricea</taxon>
    </lineage>
</organism>
<keyword evidence="2" id="KW-1185">Reference proteome</keyword>
<accession>A0A6S7K6K8</accession>
<evidence type="ECO:0000313" key="2">
    <source>
        <dbReference type="Proteomes" id="UP001152795"/>
    </source>
</evidence>
<feature type="non-terminal residue" evidence="1">
    <location>
        <position position="67"/>
    </location>
</feature>
<dbReference type="Proteomes" id="UP001152795">
    <property type="component" value="Unassembled WGS sequence"/>
</dbReference>
<comment type="caution">
    <text evidence="1">The sequence shown here is derived from an EMBL/GenBank/DDBJ whole genome shotgun (WGS) entry which is preliminary data.</text>
</comment>
<sequence length="67" mass="7338">MLVKANEMEVVMKNSGIKDEAISQIEDEANDVTARETENEAAEEEPPASMPKNVDKFVTPMGLSISK</sequence>